<evidence type="ECO:0000256" key="5">
    <source>
        <dbReference type="ARBA" id="ARBA00024484"/>
    </source>
</evidence>
<sequence>MVDAGIQEAREEPARRLAGRTVCTELAGTARAHGDRPAYSDRDADGWRTLTWSAFRDRALDAAAGFAALGLEPGDVVALMMPNRVEHLLADSGAVHAGAVPTTVYATLAPDQVAFIATDCAAKVAVLDGRDQLDRWLPVLDRLPTLRRVVVVDAAACPAGDKFLTWDDLLALGAERRAADAAALDARWTALTPGDTVCLLYTSGTTGDPKGVRITHSMVLHEAEMVGGASALPERPTAISYLPFAHIADRVLSYYLPIRLAAHIHFCPDPAQLTTVLREVRPHTFFGVPRVWEKIMAGIQAVLAGERDEQKKAAVARALEAGRRYVTAQEYGNPPVPDDVAAEFARWDQAVLAPMRGLLGLDRVVQSSSAAAPLPEEVARFFAGLGLKIFDAYGMTETTGAITANLHDAFKLGTVGRAFPGVELSLAEDGEILVRGATCTPGYLNRPRADADLIDPDGWIRTGDIGVLDDDGFLRVVDRKKEIIITAGGENIAPSLIENHLKEHPLVGQALAYGDRRPYVVALITLDGEVAPVWAAARGVEAGDVAELAEHPLVLEEVARAVEDANARLARVQQVKKWRLLPAEWTAESEELTPTLKLRRRVVHGKYGDAIEGLYAS</sequence>
<dbReference type="Gene3D" id="3.40.50.12780">
    <property type="entry name" value="N-terminal domain of ligase-like"/>
    <property type="match status" value="1"/>
</dbReference>
<keyword evidence="2 8" id="KW-0436">Ligase</keyword>
<dbReference type="InterPro" id="IPR045851">
    <property type="entry name" value="AMP-bd_C_sf"/>
</dbReference>
<dbReference type="CDD" id="cd05907">
    <property type="entry name" value="VL_LC_FACS_like"/>
    <property type="match status" value="1"/>
</dbReference>
<protein>
    <recommendedName>
        <fullName evidence="6">Acyl-CoA synthetase</fullName>
    </recommendedName>
</protein>
<dbReference type="Proteomes" id="UP000572680">
    <property type="component" value="Unassembled WGS sequence"/>
</dbReference>
<dbReference type="InterPro" id="IPR042099">
    <property type="entry name" value="ANL_N_sf"/>
</dbReference>
<evidence type="ECO:0000313" key="8">
    <source>
        <dbReference type="EMBL" id="MBA8955320.1"/>
    </source>
</evidence>
<evidence type="ECO:0000256" key="6">
    <source>
        <dbReference type="ARBA" id="ARBA00032875"/>
    </source>
</evidence>
<dbReference type="RefSeq" id="WP_182847315.1">
    <property type="nucleotide sequence ID" value="NZ_BAAALP010000002.1"/>
</dbReference>
<dbReference type="Gene3D" id="3.30.300.30">
    <property type="match status" value="1"/>
</dbReference>
<evidence type="ECO:0000256" key="4">
    <source>
        <dbReference type="ARBA" id="ARBA00023098"/>
    </source>
</evidence>
<dbReference type="Pfam" id="PF23562">
    <property type="entry name" value="AMP-binding_C_3"/>
    <property type="match status" value="1"/>
</dbReference>
<dbReference type="SUPFAM" id="SSF56801">
    <property type="entry name" value="Acetyl-CoA synthetase-like"/>
    <property type="match status" value="1"/>
</dbReference>
<evidence type="ECO:0000259" key="7">
    <source>
        <dbReference type="Pfam" id="PF00501"/>
    </source>
</evidence>
<keyword evidence="9" id="KW-1185">Reference proteome</keyword>
<dbReference type="PANTHER" id="PTHR43272">
    <property type="entry name" value="LONG-CHAIN-FATTY-ACID--COA LIGASE"/>
    <property type="match status" value="1"/>
</dbReference>
<dbReference type="GO" id="GO:0004467">
    <property type="term" value="F:long-chain fatty acid-CoA ligase activity"/>
    <property type="evidence" value="ECO:0007669"/>
    <property type="project" value="UniProtKB-EC"/>
</dbReference>
<dbReference type="PANTHER" id="PTHR43272:SF32">
    <property type="entry name" value="AMP-DEPENDENT SYNTHETASE_LIGASE DOMAIN-CONTAINING PROTEIN"/>
    <property type="match status" value="1"/>
</dbReference>
<comment type="caution">
    <text evidence="8">The sequence shown here is derived from an EMBL/GenBank/DDBJ whole genome shotgun (WGS) entry which is preliminary data.</text>
</comment>
<keyword evidence="4" id="KW-0443">Lipid metabolism</keyword>
<dbReference type="GO" id="GO:0016020">
    <property type="term" value="C:membrane"/>
    <property type="evidence" value="ECO:0007669"/>
    <property type="project" value="TreeGrafter"/>
</dbReference>
<name>A0A7W3LW51_ACTNM</name>
<evidence type="ECO:0000256" key="2">
    <source>
        <dbReference type="ARBA" id="ARBA00022598"/>
    </source>
</evidence>
<comment type="similarity">
    <text evidence="1">Belongs to the ATP-dependent AMP-binding enzyme family.</text>
</comment>
<reference evidence="8 9" key="1">
    <citation type="submission" date="2020-08" db="EMBL/GenBank/DDBJ databases">
        <title>Genomic Encyclopedia of Type Strains, Phase IV (KMG-IV): sequencing the most valuable type-strain genomes for metagenomic binning, comparative biology and taxonomic classification.</title>
        <authorList>
            <person name="Goeker M."/>
        </authorList>
    </citation>
    <scope>NUCLEOTIDE SEQUENCE [LARGE SCALE GENOMIC DNA]</scope>
    <source>
        <strain evidence="8 9">DSM 44197</strain>
    </source>
</reference>
<dbReference type="AlphaFoldDB" id="A0A7W3LW51"/>
<proteinExistence type="inferred from homology"/>
<dbReference type="InterPro" id="IPR020845">
    <property type="entry name" value="AMP-binding_CS"/>
</dbReference>
<organism evidence="8 9">
    <name type="scientific">Actinomadura namibiensis</name>
    <dbReference type="NCBI Taxonomy" id="182080"/>
    <lineage>
        <taxon>Bacteria</taxon>
        <taxon>Bacillati</taxon>
        <taxon>Actinomycetota</taxon>
        <taxon>Actinomycetes</taxon>
        <taxon>Streptosporangiales</taxon>
        <taxon>Thermomonosporaceae</taxon>
        <taxon>Actinomadura</taxon>
    </lineage>
</organism>
<feature type="domain" description="AMP-dependent synthetase/ligase" evidence="7">
    <location>
        <begin position="29"/>
        <end position="444"/>
    </location>
</feature>
<gene>
    <name evidence="8" type="ORF">HNR61_006994</name>
</gene>
<dbReference type="InterPro" id="IPR000873">
    <property type="entry name" value="AMP-dep_synth/lig_dom"/>
</dbReference>
<evidence type="ECO:0000256" key="1">
    <source>
        <dbReference type="ARBA" id="ARBA00006432"/>
    </source>
</evidence>
<evidence type="ECO:0000313" key="9">
    <source>
        <dbReference type="Proteomes" id="UP000572680"/>
    </source>
</evidence>
<dbReference type="EMBL" id="JACJIA010000011">
    <property type="protein sequence ID" value="MBA8955320.1"/>
    <property type="molecule type" value="Genomic_DNA"/>
</dbReference>
<dbReference type="Pfam" id="PF00501">
    <property type="entry name" value="AMP-binding"/>
    <property type="match status" value="1"/>
</dbReference>
<comment type="catalytic activity">
    <reaction evidence="5">
        <text>a long-chain fatty acid + ATP + CoA = a long-chain fatty acyl-CoA + AMP + diphosphate</text>
        <dbReference type="Rhea" id="RHEA:15421"/>
        <dbReference type="ChEBI" id="CHEBI:30616"/>
        <dbReference type="ChEBI" id="CHEBI:33019"/>
        <dbReference type="ChEBI" id="CHEBI:57287"/>
        <dbReference type="ChEBI" id="CHEBI:57560"/>
        <dbReference type="ChEBI" id="CHEBI:83139"/>
        <dbReference type="ChEBI" id="CHEBI:456215"/>
        <dbReference type="EC" id="6.2.1.3"/>
    </reaction>
    <physiologicalReaction direction="left-to-right" evidence="5">
        <dbReference type="Rhea" id="RHEA:15422"/>
    </physiologicalReaction>
</comment>
<evidence type="ECO:0000256" key="3">
    <source>
        <dbReference type="ARBA" id="ARBA00022832"/>
    </source>
</evidence>
<keyword evidence="3" id="KW-0276">Fatty acid metabolism</keyword>
<dbReference type="PROSITE" id="PS00455">
    <property type="entry name" value="AMP_BINDING"/>
    <property type="match status" value="1"/>
</dbReference>
<accession>A0A7W3LW51</accession>